<evidence type="ECO:0000313" key="2">
    <source>
        <dbReference type="EMBL" id="EKO40915.1"/>
    </source>
</evidence>
<dbReference type="PATRIC" id="fig|1206767.3.peg.318"/>
<dbReference type="AlphaFoldDB" id="K6GVN4"/>
<comment type="caution">
    <text evidence="2">The sequence shown here is derived from an EMBL/GenBank/DDBJ whole genome shotgun (WGS) entry which is preliminary data.</text>
</comment>
<sequence>MSKKQGIAVGVMAFLVILYFGLTQYASHVAKTRLDAAIAKQGPYVQFHYGKVSYNIFTQNTVIRAVSIRGPKMAAPVFAKEIVIRRLDLDSPRPTYVSIDILGIELEPSSLGKEGAAELAALGYAGAWLCDVTVDMDCLVEKRELQTHMRYAAKDVGSLRLDFVLGNLDFAAAKPEAAMASLFNCAVKQAEMAYTDASLVERIFRMNAAKQGLGLPAYKKQLADQLDASLQHSRKPLTQAFVNALKQFVENPRQLTISANPAAPVSFMELLKAGTPEAVANLLALDIKS</sequence>
<organism evidence="2 3">
    <name type="scientific">Solidesulfovibrio magneticus str. Maddingley MBC34</name>
    <dbReference type="NCBI Taxonomy" id="1206767"/>
    <lineage>
        <taxon>Bacteria</taxon>
        <taxon>Pseudomonadati</taxon>
        <taxon>Thermodesulfobacteriota</taxon>
        <taxon>Desulfovibrionia</taxon>
        <taxon>Desulfovibrionales</taxon>
        <taxon>Desulfovibrionaceae</taxon>
        <taxon>Solidesulfovibrio</taxon>
    </lineage>
</organism>
<gene>
    <name evidence="2" type="ORF">B193_0341</name>
</gene>
<dbReference type="EMBL" id="ALAO01000038">
    <property type="protein sequence ID" value="EKO40915.1"/>
    <property type="molecule type" value="Genomic_DNA"/>
</dbReference>
<proteinExistence type="predicted"/>
<name>K6GVN4_9BACT</name>
<accession>K6GVN4</accession>
<evidence type="ECO:0000313" key="3">
    <source>
        <dbReference type="Proteomes" id="UP000006272"/>
    </source>
</evidence>
<evidence type="ECO:0000256" key="1">
    <source>
        <dbReference type="SAM" id="Phobius"/>
    </source>
</evidence>
<keyword evidence="1" id="KW-0472">Membrane</keyword>
<dbReference type="Proteomes" id="UP000006272">
    <property type="component" value="Unassembled WGS sequence"/>
</dbReference>
<keyword evidence="1" id="KW-0812">Transmembrane</keyword>
<keyword evidence="1" id="KW-1133">Transmembrane helix</keyword>
<reference evidence="2 3" key="1">
    <citation type="submission" date="2012-07" db="EMBL/GenBank/DDBJ databases">
        <title>Draft genome sequence of Desulfovibrio magneticus str. Maddingley MBC34 obtained from a metagenomic sequence of a methanogenic enrichment isolated from coal-seam formation water in Victoria, Australia.</title>
        <authorList>
            <person name="Greenfield P."/>
            <person name="Hendry P."/>
            <person name="Li D."/>
            <person name="Rosewarne C.P."/>
            <person name="Tran-Dinh N."/>
            <person name="Elbourne L.D.H."/>
            <person name="Paulsen I.T."/>
            <person name="Midgley D.J."/>
        </authorList>
    </citation>
    <scope>NUCLEOTIDE SEQUENCE [LARGE SCALE GENOMIC DNA]</scope>
    <source>
        <strain evidence="3">Maddingley MBC34</strain>
    </source>
</reference>
<protein>
    <submittedName>
        <fullName evidence="2">Uncharacterized protein</fullName>
    </submittedName>
</protein>
<feature type="transmembrane region" description="Helical" evidence="1">
    <location>
        <begin position="7"/>
        <end position="26"/>
    </location>
</feature>